<evidence type="ECO:0000256" key="5">
    <source>
        <dbReference type="ARBA" id="ARBA00047317"/>
    </source>
</evidence>
<dbReference type="SMART" id="SM00852">
    <property type="entry name" value="MoCF_biosynth"/>
    <property type="match status" value="1"/>
</dbReference>
<dbReference type="InterPro" id="IPR005110">
    <property type="entry name" value="MoeA_linker/N"/>
</dbReference>
<dbReference type="InterPro" id="IPR001453">
    <property type="entry name" value="MoaB/Mog_dom"/>
</dbReference>
<dbReference type="InterPro" id="IPR038987">
    <property type="entry name" value="MoeA-like"/>
</dbReference>
<dbReference type="UniPathway" id="UPA00344"/>
<dbReference type="PANTHER" id="PTHR10192">
    <property type="entry name" value="MOLYBDOPTERIN BIOSYNTHESIS PROTEIN"/>
    <property type="match status" value="1"/>
</dbReference>
<evidence type="ECO:0000259" key="7">
    <source>
        <dbReference type="SMART" id="SM00852"/>
    </source>
</evidence>
<dbReference type="Gene3D" id="2.170.190.11">
    <property type="entry name" value="Molybdopterin biosynthesis moea protein, domain 3"/>
    <property type="match status" value="1"/>
</dbReference>
<proteinExistence type="inferred from homology"/>
<keyword evidence="6" id="KW-0500">Molybdenum</keyword>
<dbReference type="NCBIfam" id="NF045515">
    <property type="entry name" value="Glp_gephyrin"/>
    <property type="match status" value="1"/>
</dbReference>
<keyword evidence="6" id="KW-0460">Magnesium</keyword>
<dbReference type="PANTHER" id="PTHR10192:SF5">
    <property type="entry name" value="GEPHYRIN"/>
    <property type="match status" value="1"/>
</dbReference>
<accession>A0A7U3YMR5</accession>
<comment type="cofactor">
    <cofactor evidence="6">
        <name>Mg(2+)</name>
        <dbReference type="ChEBI" id="CHEBI:18420"/>
    </cofactor>
</comment>
<dbReference type="GO" id="GO:0046872">
    <property type="term" value="F:metal ion binding"/>
    <property type="evidence" value="ECO:0007669"/>
    <property type="project" value="UniProtKB-UniRule"/>
</dbReference>
<dbReference type="SUPFAM" id="SSF63867">
    <property type="entry name" value="MoeA C-terminal domain-like"/>
    <property type="match status" value="1"/>
</dbReference>
<evidence type="ECO:0000256" key="4">
    <source>
        <dbReference type="ARBA" id="ARBA00023150"/>
    </source>
</evidence>
<keyword evidence="6" id="KW-0479">Metal-binding</keyword>
<keyword evidence="6" id="KW-0808">Transferase</keyword>
<evidence type="ECO:0000256" key="1">
    <source>
        <dbReference type="ARBA" id="ARBA00002901"/>
    </source>
</evidence>
<sequence length="412" mass="43652">MNDFFKLISPTDFVALFADFAPLADEIVPLGAARGRVVAKPLTSNEALPPFSRSTMDGYAVRAADTFGCSESETALLTVIGEIAMGASGQAFSLRPGQAVRIWTGGELPLKADAVVMVEYTQPFDEQTVAVFRPVAPGENIIRAGEDYAPGSIVLEPGSRLRPQDLGVLSGLGITSVPVYRQPRVAILSTGDELVPAEQTPPPGKIRDINSTSLAALVEEAGGRPLLHGICSDDFDRMLAVCTEALAEADVLLLSGGSSVGQRDFTKRVFAAMPDSELLVHGVSVRPGKPTILARQGNKALFGLPGHVASALVIFTCFVRPLLRQYSGLGATLGLRTIRAITAEQIPSTIGREDYVRVRLTAREEGQSPLATPVYGKSGLLSPLVRADGLLPIGRDVEGLDRGVECPVLLFP</sequence>
<dbReference type="FunFam" id="2.170.190.11:FF:000001">
    <property type="entry name" value="Molybdopterin molybdenumtransferase"/>
    <property type="match status" value="1"/>
</dbReference>
<dbReference type="GO" id="GO:0006777">
    <property type="term" value="P:Mo-molybdopterin cofactor biosynthetic process"/>
    <property type="evidence" value="ECO:0007669"/>
    <property type="project" value="UniProtKB-UniRule"/>
</dbReference>
<evidence type="ECO:0000313" key="9">
    <source>
        <dbReference type="Proteomes" id="UP000006365"/>
    </source>
</evidence>
<dbReference type="Proteomes" id="UP000006365">
    <property type="component" value="Chromosome"/>
</dbReference>
<protein>
    <recommendedName>
        <fullName evidence="6">Molybdopterin molybdenumtransferase</fullName>
        <ecNumber evidence="6">2.10.1.1</ecNumber>
    </recommendedName>
</protein>
<evidence type="ECO:0000256" key="2">
    <source>
        <dbReference type="ARBA" id="ARBA00005046"/>
    </source>
</evidence>
<dbReference type="EC" id="2.10.1.1" evidence="6"/>
<dbReference type="GO" id="GO:0005829">
    <property type="term" value="C:cytosol"/>
    <property type="evidence" value="ECO:0007669"/>
    <property type="project" value="TreeGrafter"/>
</dbReference>
<dbReference type="InterPro" id="IPR036135">
    <property type="entry name" value="MoeA_linker/N_sf"/>
</dbReference>
<dbReference type="Gene3D" id="3.40.980.10">
    <property type="entry name" value="MoaB/Mog-like domain"/>
    <property type="match status" value="1"/>
</dbReference>
<dbReference type="Pfam" id="PF03454">
    <property type="entry name" value="MoeA_C"/>
    <property type="match status" value="1"/>
</dbReference>
<organism evidence="8 9">
    <name type="scientific">Desulfobulbus propionicus (strain ATCC 33891 / DSM 2032 / VKM B-1956 / 1pr3)</name>
    <dbReference type="NCBI Taxonomy" id="577650"/>
    <lineage>
        <taxon>Bacteria</taxon>
        <taxon>Pseudomonadati</taxon>
        <taxon>Thermodesulfobacteriota</taxon>
        <taxon>Desulfobulbia</taxon>
        <taxon>Desulfobulbales</taxon>
        <taxon>Desulfobulbaceae</taxon>
        <taxon>Desulfobulbus</taxon>
    </lineage>
</organism>
<evidence type="ECO:0000256" key="3">
    <source>
        <dbReference type="ARBA" id="ARBA00010763"/>
    </source>
</evidence>
<name>A0A7U3YMR5_DESPD</name>
<dbReference type="InterPro" id="IPR005111">
    <property type="entry name" value="MoeA_C_domain_IV"/>
</dbReference>
<comment type="pathway">
    <text evidence="2 6">Cofactor biosynthesis; molybdopterin biosynthesis.</text>
</comment>
<dbReference type="GO" id="GO:0061599">
    <property type="term" value="F:molybdopterin molybdotransferase activity"/>
    <property type="evidence" value="ECO:0007669"/>
    <property type="project" value="UniProtKB-UniRule"/>
</dbReference>
<comment type="similarity">
    <text evidence="3 6">Belongs to the MoeA family.</text>
</comment>
<comment type="function">
    <text evidence="1 6">Catalyzes the insertion of molybdate into adenylated molybdopterin with the concomitant release of AMP.</text>
</comment>
<evidence type="ECO:0000313" key="8">
    <source>
        <dbReference type="EMBL" id="ADW18240.1"/>
    </source>
</evidence>
<keyword evidence="9" id="KW-1185">Reference proteome</keyword>
<dbReference type="AlphaFoldDB" id="A0A7U3YMR5"/>
<dbReference type="KEGG" id="dpr:Despr_2092"/>
<dbReference type="RefSeq" id="WP_015724779.1">
    <property type="nucleotide sequence ID" value="NC_014972.1"/>
</dbReference>
<dbReference type="InterPro" id="IPR036425">
    <property type="entry name" value="MoaB/Mog-like_dom_sf"/>
</dbReference>
<keyword evidence="4 6" id="KW-0501">Molybdenum cofactor biosynthesis</keyword>
<dbReference type="EMBL" id="CP002364">
    <property type="protein sequence ID" value="ADW18240.1"/>
    <property type="molecule type" value="Genomic_DNA"/>
</dbReference>
<dbReference type="Gene3D" id="2.40.340.10">
    <property type="entry name" value="MoeA, C-terminal, domain IV"/>
    <property type="match status" value="1"/>
</dbReference>
<dbReference type="SUPFAM" id="SSF53218">
    <property type="entry name" value="Molybdenum cofactor biosynthesis proteins"/>
    <property type="match status" value="1"/>
</dbReference>
<evidence type="ECO:0000256" key="6">
    <source>
        <dbReference type="RuleBase" id="RU365090"/>
    </source>
</evidence>
<dbReference type="SUPFAM" id="SSF63882">
    <property type="entry name" value="MoeA N-terminal region -like"/>
    <property type="match status" value="1"/>
</dbReference>
<dbReference type="InterPro" id="IPR036688">
    <property type="entry name" value="MoeA_C_domain_IV_sf"/>
</dbReference>
<dbReference type="Gene3D" id="3.90.105.10">
    <property type="entry name" value="Molybdopterin biosynthesis moea protein, domain 2"/>
    <property type="match status" value="1"/>
</dbReference>
<reference evidence="8 9" key="1">
    <citation type="journal article" date="2011" name="Stand. Genomic Sci.">
        <title>Complete genome sequence of Desulfobulbus propionicus type strain (1pr3).</title>
        <authorList>
            <person name="Pagani I."/>
            <person name="Lapidus A."/>
            <person name="Nolan M."/>
            <person name="Lucas S."/>
            <person name="Hammon N."/>
            <person name="Deshpande S."/>
            <person name="Cheng J.F."/>
            <person name="Chertkov O."/>
            <person name="Davenport K."/>
            <person name="Tapia R."/>
            <person name="Han C."/>
            <person name="Goodwin L."/>
            <person name="Pitluck S."/>
            <person name="Liolios K."/>
            <person name="Mavromatis K."/>
            <person name="Ivanova N."/>
            <person name="Mikhailova N."/>
            <person name="Pati A."/>
            <person name="Chen A."/>
            <person name="Palaniappan K."/>
            <person name="Land M."/>
            <person name="Hauser L."/>
            <person name="Chang Y.J."/>
            <person name="Jeffries C.D."/>
            <person name="Detter J.C."/>
            <person name="Brambilla E."/>
            <person name="Kannan K.P."/>
            <person name="Djao O.D."/>
            <person name="Rohde M."/>
            <person name="Pukall R."/>
            <person name="Spring S."/>
            <person name="Goker M."/>
            <person name="Sikorski J."/>
            <person name="Woyke T."/>
            <person name="Bristow J."/>
            <person name="Eisen J.A."/>
            <person name="Markowitz V."/>
            <person name="Hugenholtz P."/>
            <person name="Kyrpides N.C."/>
            <person name="Klenk H.P."/>
        </authorList>
    </citation>
    <scope>NUCLEOTIDE SEQUENCE [LARGE SCALE GENOMIC DNA]</scope>
    <source>
        <strain evidence="9">ATCC 33891 / DSM 2032 / 1pr3</strain>
    </source>
</reference>
<dbReference type="NCBIfam" id="TIGR00177">
    <property type="entry name" value="molyb_syn"/>
    <property type="match status" value="1"/>
</dbReference>
<feature type="domain" description="MoaB/Mog" evidence="7">
    <location>
        <begin position="186"/>
        <end position="325"/>
    </location>
</feature>
<dbReference type="CDD" id="cd00887">
    <property type="entry name" value="MoeA"/>
    <property type="match status" value="1"/>
</dbReference>
<dbReference type="Pfam" id="PF00994">
    <property type="entry name" value="MoCF_biosynth"/>
    <property type="match status" value="1"/>
</dbReference>
<dbReference type="Pfam" id="PF03453">
    <property type="entry name" value="MoeA_N"/>
    <property type="match status" value="1"/>
</dbReference>
<gene>
    <name evidence="8" type="ordered locus">Despr_2092</name>
</gene>
<comment type="catalytic activity">
    <reaction evidence="5">
        <text>adenylyl-molybdopterin + molybdate = Mo-molybdopterin + AMP + H(+)</text>
        <dbReference type="Rhea" id="RHEA:35047"/>
        <dbReference type="ChEBI" id="CHEBI:15378"/>
        <dbReference type="ChEBI" id="CHEBI:36264"/>
        <dbReference type="ChEBI" id="CHEBI:62727"/>
        <dbReference type="ChEBI" id="CHEBI:71302"/>
        <dbReference type="ChEBI" id="CHEBI:456215"/>
        <dbReference type="EC" id="2.10.1.1"/>
    </reaction>
</comment>